<comment type="caution">
    <text evidence="1">The sequence shown here is derived from an EMBL/GenBank/DDBJ whole genome shotgun (WGS) entry which is preliminary data.</text>
</comment>
<dbReference type="Proteomes" id="UP000178943">
    <property type="component" value="Unassembled WGS sequence"/>
</dbReference>
<accession>A0A1F5VSB0</accession>
<reference evidence="1 2" key="1">
    <citation type="journal article" date="2016" name="Nat. Commun.">
        <title>Thousands of microbial genomes shed light on interconnected biogeochemical processes in an aquifer system.</title>
        <authorList>
            <person name="Anantharaman K."/>
            <person name="Brown C.T."/>
            <person name="Hug L.A."/>
            <person name="Sharon I."/>
            <person name="Castelle C.J."/>
            <person name="Probst A.J."/>
            <person name="Thomas B.C."/>
            <person name="Singh A."/>
            <person name="Wilkins M.J."/>
            <person name="Karaoz U."/>
            <person name="Brodie E.L."/>
            <person name="Williams K.H."/>
            <person name="Hubbard S.S."/>
            <person name="Banfield J.F."/>
        </authorList>
    </citation>
    <scope>NUCLEOTIDE SEQUENCE [LARGE SCALE GENOMIC DNA]</scope>
</reference>
<organism evidence="1 2">
    <name type="scientific">Candidatus Fischerbacteria bacterium RBG_13_37_8</name>
    <dbReference type="NCBI Taxonomy" id="1817863"/>
    <lineage>
        <taxon>Bacteria</taxon>
        <taxon>Candidatus Fischeribacteriota</taxon>
    </lineage>
</organism>
<evidence type="ECO:0000313" key="2">
    <source>
        <dbReference type="Proteomes" id="UP000178943"/>
    </source>
</evidence>
<name>A0A1F5VSB0_9BACT</name>
<sequence length="246" mass="28431">MFNAKHIKYIVMLFFIMGTQAIVFSASSVRVAPFHAADSPVEISQIQYVTASNEYYLTISNNSEWDIKEIVLKGIVFDVNEAVAGGFLRGCDVELKAKETKSHSFNFEEYTNVQDKTMLETLKNSIQNNNVVILIPYKVIFKSIPEKERGKEKNRYWTLDYKLIKDLKPGNMSSFQKVQGKIIRKEEAWEPDLPCYFCEWCQEEAYTCGLAMIASNCRPYACTVSWYCSCLYWQCNYICKDVDQCC</sequence>
<protein>
    <submittedName>
        <fullName evidence="1">Uncharacterized protein</fullName>
    </submittedName>
</protein>
<dbReference type="EMBL" id="MFGW01000095">
    <property type="protein sequence ID" value="OGF66218.1"/>
    <property type="molecule type" value="Genomic_DNA"/>
</dbReference>
<proteinExistence type="predicted"/>
<evidence type="ECO:0000313" key="1">
    <source>
        <dbReference type="EMBL" id="OGF66218.1"/>
    </source>
</evidence>
<gene>
    <name evidence="1" type="ORF">A2Y62_02650</name>
</gene>
<dbReference type="AlphaFoldDB" id="A0A1F5VSB0"/>